<dbReference type="Proteomes" id="UP000005237">
    <property type="component" value="Unassembled WGS sequence"/>
</dbReference>
<evidence type="ECO:0000256" key="1">
    <source>
        <dbReference type="SAM" id="MobiDB-lite"/>
    </source>
</evidence>
<feature type="compositionally biased region" description="Low complexity" evidence="1">
    <location>
        <begin position="125"/>
        <end position="137"/>
    </location>
</feature>
<feature type="transmembrane region" description="Helical" evidence="2">
    <location>
        <begin position="31"/>
        <end position="56"/>
    </location>
</feature>
<keyword evidence="2" id="KW-1133">Transmembrane helix</keyword>
<dbReference type="AlphaFoldDB" id="A0A8R1ISI3"/>
<feature type="region of interest" description="Disordered" evidence="1">
    <location>
        <begin position="107"/>
        <end position="137"/>
    </location>
</feature>
<protein>
    <submittedName>
        <fullName evidence="4">Uncharacterized protein</fullName>
    </submittedName>
</protein>
<reference evidence="5" key="1">
    <citation type="submission" date="2010-08" db="EMBL/GenBank/DDBJ databases">
        <authorList>
            <consortium name="Caenorhabditis japonica Sequencing Consortium"/>
            <person name="Wilson R.K."/>
        </authorList>
    </citation>
    <scope>NUCLEOTIDE SEQUENCE [LARGE SCALE GENOMIC DNA]</scope>
    <source>
        <strain evidence="5">DF5081</strain>
    </source>
</reference>
<keyword evidence="3" id="KW-0732">Signal</keyword>
<sequence>MGFLASLTILSVFPILQLVEAKIEDKIIVGILTVSSTIVFFIFSLIIFILSLYSFWINRRIRRFQLTDAQTHVFYRGKGKKPKLKRKVIQAMDNGDSAYKRRMKKLLKRGKKSKMSNKSDDTTSDSDSSFSSSGSQR</sequence>
<reference evidence="4" key="2">
    <citation type="submission" date="2022-06" db="UniProtKB">
        <authorList>
            <consortium name="EnsemblMetazoa"/>
        </authorList>
    </citation>
    <scope>IDENTIFICATION</scope>
    <source>
        <strain evidence="4">DF5081</strain>
    </source>
</reference>
<keyword evidence="5" id="KW-1185">Reference proteome</keyword>
<evidence type="ECO:0000256" key="3">
    <source>
        <dbReference type="SAM" id="SignalP"/>
    </source>
</evidence>
<evidence type="ECO:0000256" key="2">
    <source>
        <dbReference type="SAM" id="Phobius"/>
    </source>
</evidence>
<keyword evidence="2" id="KW-0472">Membrane</keyword>
<evidence type="ECO:0000313" key="4">
    <source>
        <dbReference type="EnsemblMetazoa" id="CJA37986.1"/>
    </source>
</evidence>
<accession>A0A8R1ISI3</accession>
<proteinExistence type="predicted"/>
<keyword evidence="2" id="KW-0812">Transmembrane</keyword>
<feature type="signal peptide" evidence="3">
    <location>
        <begin position="1"/>
        <end position="21"/>
    </location>
</feature>
<evidence type="ECO:0000313" key="5">
    <source>
        <dbReference type="Proteomes" id="UP000005237"/>
    </source>
</evidence>
<dbReference type="EnsemblMetazoa" id="CJA37986.1">
    <property type="protein sequence ID" value="CJA37986.1"/>
    <property type="gene ID" value="WBGene00213833"/>
</dbReference>
<name>A0A8R1ISI3_CAEJA</name>
<feature type="chain" id="PRO_5035751620" evidence="3">
    <location>
        <begin position="22"/>
        <end position="137"/>
    </location>
</feature>
<organism evidence="4 5">
    <name type="scientific">Caenorhabditis japonica</name>
    <dbReference type="NCBI Taxonomy" id="281687"/>
    <lineage>
        <taxon>Eukaryota</taxon>
        <taxon>Metazoa</taxon>
        <taxon>Ecdysozoa</taxon>
        <taxon>Nematoda</taxon>
        <taxon>Chromadorea</taxon>
        <taxon>Rhabditida</taxon>
        <taxon>Rhabditina</taxon>
        <taxon>Rhabditomorpha</taxon>
        <taxon>Rhabditoidea</taxon>
        <taxon>Rhabditidae</taxon>
        <taxon>Peloderinae</taxon>
        <taxon>Caenorhabditis</taxon>
    </lineage>
</organism>